<dbReference type="CDD" id="cd06849">
    <property type="entry name" value="lipoyl_domain"/>
    <property type="match status" value="2"/>
</dbReference>
<evidence type="ECO:0000313" key="8">
    <source>
        <dbReference type="EMBL" id="CAD7589905.1"/>
    </source>
</evidence>
<evidence type="ECO:0000256" key="5">
    <source>
        <dbReference type="SAM" id="MobiDB-lite"/>
    </source>
</evidence>
<dbReference type="Pfam" id="PF00198">
    <property type="entry name" value="2-oxoacid_dh"/>
    <property type="match status" value="1"/>
</dbReference>
<dbReference type="SUPFAM" id="SSF51230">
    <property type="entry name" value="Single hybrid motif"/>
    <property type="match status" value="2"/>
</dbReference>
<dbReference type="Gene3D" id="4.10.320.10">
    <property type="entry name" value="E3-binding domain"/>
    <property type="match status" value="1"/>
</dbReference>
<comment type="cofactor">
    <cofactor evidence="4">
        <name>(R)-lipoate</name>
        <dbReference type="ChEBI" id="CHEBI:83088"/>
    </cofactor>
</comment>
<dbReference type="InterPro" id="IPR001078">
    <property type="entry name" value="2-oxoacid_DH_actylTfrase"/>
</dbReference>
<feature type="region of interest" description="Disordered" evidence="5">
    <location>
        <begin position="54"/>
        <end position="73"/>
    </location>
</feature>
<reference evidence="8" key="1">
    <citation type="submission" date="2020-11" db="EMBL/GenBank/DDBJ databases">
        <authorList>
            <person name="Tran Van P."/>
        </authorList>
    </citation>
    <scope>NUCLEOTIDE SEQUENCE</scope>
</reference>
<keyword evidence="2 4" id="KW-0450">Lipoyl</keyword>
<dbReference type="Pfam" id="PF00364">
    <property type="entry name" value="Biotin_lipoyl"/>
    <property type="match status" value="2"/>
</dbReference>
<dbReference type="InterPro" id="IPR023213">
    <property type="entry name" value="CAT-like_dom_sf"/>
</dbReference>
<feature type="domain" description="Peripheral subunit-binding (PSBD)" evidence="7">
    <location>
        <begin position="334"/>
        <end position="371"/>
    </location>
</feature>
<dbReference type="PROSITE" id="PS00189">
    <property type="entry name" value="LIPOYL"/>
    <property type="match status" value="2"/>
</dbReference>
<organism evidence="8">
    <name type="scientific">Timema genevievae</name>
    <name type="common">Walking stick</name>
    <dbReference type="NCBI Taxonomy" id="629358"/>
    <lineage>
        <taxon>Eukaryota</taxon>
        <taxon>Metazoa</taxon>
        <taxon>Ecdysozoa</taxon>
        <taxon>Arthropoda</taxon>
        <taxon>Hexapoda</taxon>
        <taxon>Insecta</taxon>
        <taxon>Pterygota</taxon>
        <taxon>Neoptera</taxon>
        <taxon>Polyneoptera</taxon>
        <taxon>Phasmatodea</taxon>
        <taxon>Timematodea</taxon>
        <taxon>Timematoidea</taxon>
        <taxon>Timematidae</taxon>
        <taxon>Timema</taxon>
    </lineage>
</organism>
<dbReference type="Gene3D" id="3.30.559.10">
    <property type="entry name" value="Chloramphenicol acetyltransferase-like domain"/>
    <property type="match status" value="1"/>
</dbReference>
<protein>
    <recommendedName>
        <fullName evidence="4">Dihydrolipoamide acetyltransferase component of pyruvate dehydrogenase complex</fullName>
        <ecNumber evidence="4">2.3.1.-</ecNumber>
    </recommendedName>
</protein>
<keyword evidence="4" id="KW-0808">Transferase</keyword>
<dbReference type="GO" id="GO:0006086">
    <property type="term" value="P:pyruvate decarboxylation to acetyl-CoA"/>
    <property type="evidence" value="ECO:0007669"/>
    <property type="project" value="InterPro"/>
</dbReference>
<feature type="domain" description="Lipoyl-binding" evidence="6">
    <location>
        <begin position="100"/>
        <end position="176"/>
    </location>
</feature>
<dbReference type="GO" id="GO:0045254">
    <property type="term" value="C:pyruvate dehydrogenase complex"/>
    <property type="evidence" value="ECO:0007669"/>
    <property type="project" value="InterPro"/>
</dbReference>
<dbReference type="PROSITE" id="PS50968">
    <property type="entry name" value="BIOTINYL_LIPOYL"/>
    <property type="match status" value="2"/>
</dbReference>
<dbReference type="InterPro" id="IPR011053">
    <property type="entry name" value="Single_hybrid_motif"/>
</dbReference>
<feature type="domain" description="Lipoyl-binding" evidence="6">
    <location>
        <begin position="217"/>
        <end position="293"/>
    </location>
</feature>
<proteinExistence type="inferred from homology"/>
<evidence type="ECO:0000259" key="6">
    <source>
        <dbReference type="PROSITE" id="PS50968"/>
    </source>
</evidence>
<evidence type="ECO:0000259" key="7">
    <source>
        <dbReference type="PROSITE" id="PS51826"/>
    </source>
</evidence>
<dbReference type="GO" id="GO:0005739">
    <property type="term" value="C:mitochondrion"/>
    <property type="evidence" value="ECO:0007669"/>
    <property type="project" value="TreeGrafter"/>
</dbReference>
<evidence type="ECO:0000256" key="1">
    <source>
        <dbReference type="ARBA" id="ARBA00007317"/>
    </source>
</evidence>
<feature type="region of interest" description="Disordered" evidence="5">
    <location>
        <begin position="300"/>
        <end position="330"/>
    </location>
</feature>
<dbReference type="GO" id="GO:0016746">
    <property type="term" value="F:acyltransferase activity"/>
    <property type="evidence" value="ECO:0007669"/>
    <property type="project" value="UniProtKB-KW"/>
</dbReference>
<comment type="similarity">
    <text evidence="1 4">Belongs to the 2-oxoacid dehydrogenase family.</text>
</comment>
<feature type="compositionally biased region" description="Low complexity" evidence="5">
    <location>
        <begin position="315"/>
        <end position="330"/>
    </location>
</feature>
<dbReference type="SUPFAM" id="SSF47005">
    <property type="entry name" value="Peripheral subunit-binding domain of 2-oxo acid dehydrogenase complex"/>
    <property type="match status" value="1"/>
</dbReference>
<gene>
    <name evidence="8" type="ORF">TGEB3V08_LOCUS3797</name>
</gene>
<dbReference type="Pfam" id="PF02817">
    <property type="entry name" value="E3_binding"/>
    <property type="match status" value="1"/>
</dbReference>
<keyword evidence="4" id="KW-0012">Acyltransferase</keyword>
<name>A0A7R9PKD8_TIMGE</name>
<dbReference type="InterPro" id="IPR036625">
    <property type="entry name" value="E3-bd_dom_sf"/>
</dbReference>
<dbReference type="AlphaFoldDB" id="A0A7R9PKD8"/>
<feature type="compositionally biased region" description="Low complexity" evidence="5">
    <location>
        <begin position="187"/>
        <end position="207"/>
    </location>
</feature>
<evidence type="ECO:0000256" key="2">
    <source>
        <dbReference type="ARBA" id="ARBA00022823"/>
    </source>
</evidence>
<dbReference type="SUPFAM" id="SSF52777">
    <property type="entry name" value="CoA-dependent acyltransferases"/>
    <property type="match status" value="1"/>
</dbReference>
<dbReference type="InterPro" id="IPR003016">
    <property type="entry name" value="2-oxoA_DH_lipoyl-BS"/>
</dbReference>
<dbReference type="PANTHER" id="PTHR23151">
    <property type="entry name" value="DIHYDROLIPOAMIDE ACETYL/SUCCINYL-TRANSFERASE-RELATED"/>
    <property type="match status" value="1"/>
</dbReference>
<dbReference type="PROSITE" id="PS51826">
    <property type="entry name" value="PSBD"/>
    <property type="match status" value="1"/>
</dbReference>
<dbReference type="EMBL" id="OE840239">
    <property type="protein sequence ID" value="CAD7589905.1"/>
    <property type="molecule type" value="Genomic_DNA"/>
</dbReference>
<dbReference type="InterPro" id="IPR000089">
    <property type="entry name" value="Biotin_lipoyl"/>
</dbReference>
<feature type="region of interest" description="Disordered" evidence="5">
    <location>
        <begin position="183"/>
        <end position="227"/>
    </location>
</feature>
<accession>A0A7R9PKD8</accession>
<evidence type="ECO:0000256" key="3">
    <source>
        <dbReference type="ARBA" id="ARBA00022946"/>
    </source>
</evidence>
<sequence length="665" mass="70640">MSHLNLTFSKNTGKEDIEAYANADWGSDKSDQKSVSSMELGRLNLEEVNPHLRGGRVENHLGKPPPVHPTEIRTSISPSSAVELNTTSALANYTTEAVVGQELKMPSLSPTMSEGTIVKWMKKEGDAIAAGDVICDIQTDKAIISLETEEEGILAKILVPENTKDIPVGQVIALLVGEGEDWKSVEAPGGSSPPASSSPPSSSAPPAQQVAEGTVTGQELKMPSLSPTMSEGTIVKWLKKEGDRIAPGDAICDIQTDKAIISLETEEEGILAKILVSENSAAIPVGQTIALIVGEGEDWKSVGSPKDTSSPPPASSGTAPKASSSSSSLKSPINFGPAVRLLLEQYGIEASQVLSTGPKGTLLKDDVLNYIAKNKLQAKSIKQVPLPSKSAAQPGAAEARPRADKQASPVKKAGPGYIDIEMSSMRKTIARRLTESKASPAFYHRLGTNIKLRLSTQIPHAYGYADCGIDKVVKMRKQLKEDGIAVSLNDFVIKAVALALQTHPQVNTHVIGDQVTSLRDIDISVAVATDAGLITPIIKNAIGKGLVEISTAVRDLATRAREGKLQLHEFQGGSFTISNLGMFGVKEFSAIINPPQTAILAVGGGRKRLGVDGMAITKMTITLSYDRRAIAEDEAAEFLETVKGILEEPQILAMGLRKYRMANAF</sequence>
<dbReference type="EC" id="2.3.1.-" evidence="4"/>
<dbReference type="Gene3D" id="2.40.50.100">
    <property type="match status" value="2"/>
</dbReference>
<evidence type="ECO:0000256" key="4">
    <source>
        <dbReference type="RuleBase" id="RU003423"/>
    </source>
</evidence>
<dbReference type="FunFam" id="2.40.50.100:FF:000010">
    <property type="entry name" value="Acetyltransferase component of pyruvate dehydrogenase complex"/>
    <property type="match status" value="2"/>
</dbReference>
<dbReference type="InterPro" id="IPR004167">
    <property type="entry name" value="PSBD"/>
</dbReference>
<dbReference type="InterPro" id="IPR045257">
    <property type="entry name" value="E2/Pdx1"/>
</dbReference>
<keyword evidence="3" id="KW-0809">Transit peptide</keyword>
<dbReference type="PANTHER" id="PTHR23151:SF90">
    <property type="entry name" value="DIHYDROLIPOYLLYSINE-RESIDUE ACETYLTRANSFERASE COMPONENT OF PYRUVATE DEHYDROGENASE COMPLEX, MITOCHONDRIAL-RELATED"/>
    <property type="match status" value="1"/>
</dbReference>
<feature type="region of interest" description="Disordered" evidence="5">
    <location>
        <begin position="384"/>
        <end position="411"/>
    </location>
</feature>